<evidence type="ECO:0000256" key="3">
    <source>
        <dbReference type="ARBA" id="ARBA00022692"/>
    </source>
</evidence>
<dbReference type="InterPro" id="IPR050833">
    <property type="entry name" value="Poly_Biosynth_Transport"/>
</dbReference>
<dbReference type="EMBL" id="ADZX01000217">
    <property type="protein sequence ID" value="EFK97392.1"/>
    <property type="molecule type" value="Genomic_DNA"/>
</dbReference>
<evidence type="ECO:0000256" key="5">
    <source>
        <dbReference type="ARBA" id="ARBA00023136"/>
    </source>
</evidence>
<evidence type="ECO:0000313" key="7">
    <source>
        <dbReference type="EMBL" id="EFK97392.1"/>
    </source>
</evidence>
<dbReference type="PANTHER" id="PTHR30250:SF11">
    <property type="entry name" value="O-ANTIGEN TRANSPORTER-RELATED"/>
    <property type="match status" value="1"/>
</dbReference>
<comment type="caution">
    <text evidence="7">The sequence shown here is derived from an EMBL/GenBank/DDBJ whole genome shotgun (WGS) entry which is preliminary data.</text>
</comment>
<feature type="transmembrane region" description="Helical" evidence="6">
    <location>
        <begin position="49"/>
        <end position="68"/>
    </location>
</feature>
<organism evidence="7">
    <name type="scientific">sediment metagenome</name>
    <dbReference type="NCBI Taxonomy" id="749907"/>
    <lineage>
        <taxon>unclassified sequences</taxon>
        <taxon>metagenomes</taxon>
        <taxon>ecological metagenomes</taxon>
    </lineage>
</organism>
<evidence type="ECO:0000256" key="6">
    <source>
        <dbReference type="SAM" id="Phobius"/>
    </source>
</evidence>
<keyword evidence="3 6" id="KW-0812">Transmembrane</keyword>
<evidence type="ECO:0000256" key="2">
    <source>
        <dbReference type="ARBA" id="ARBA00022475"/>
    </source>
</evidence>
<dbReference type="PANTHER" id="PTHR30250">
    <property type="entry name" value="PST FAMILY PREDICTED COLANIC ACID TRANSPORTER"/>
    <property type="match status" value="1"/>
</dbReference>
<evidence type="ECO:0000256" key="4">
    <source>
        <dbReference type="ARBA" id="ARBA00022989"/>
    </source>
</evidence>
<feature type="transmembrane region" description="Helical" evidence="6">
    <location>
        <begin position="80"/>
        <end position="99"/>
    </location>
</feature>
<proteinExistence type="predicted"/>
<feature type="transmembrane region" description="Helical" evidence="6">
    <location>
        <begin position="140"/>
        <end position="156"/>
    </location>
</feature>
<sequence>MADTANFAKSFVKLKKWVLGAAVILVSLLMLFSKELVHVFLAGEYNQARYLIPIVAFSCVFSSLGGYYSYCLLVKKQTGMMSVISIGTAGTNVVLNIILIPKYGIYAAAITTVFSYLLSYMVYTIVAAKTLRIILRVREDLYAFSTLGAAYFISFLLSETPIIISIPVKSLVFILIFFLQAQDIVKSERTPAAL</sequence>
<comment type="subcellular location">
    <subcellularLocation>
        <location evidence="1">Cell membrane</location>
        <topology evidence="1">Multi-pass membrane protein</topology>
    </subcellularLocation>
</comment>
<dbReference type="GO" id="GO:0005886">
    <property type="term" value="C:plasma membrane"/>
    <property type="evidence" value="ECO:0007669"/>
    <property type="project" value="UniProtKB-SubCell"/>
</dbReference>
<name>D9PGB9_9ZZZZ</name>
<dbReference type="AlphaFoldDB" id="D9PGB9"/>
<keyword evidence="2" id="KW-1003">Cell membrane</keyword>
<reference evidence="7" key="2">
    <citation type="journal article" date="2011" name="Microb. Ecol.">
        <title>Taxonomic and Functional Metagenomic Profiling of the Microbial Community in the Anoxic Sediment of a Sub-saline Shallow Lake (Laguna de Carrizo, Central Spain).</title>
        <authorList>
            <person name="Ferrer M."/>
            <person name="Guazzaroni M.E."/>
            <person name="Richter M."/>
            <person name="Garcia-Salamanca A."/>
            <person name="Yarza P."/>
            <person name="Suarez-Suarez A."/>
            <person name="Solano J."/>
            <person name="Alcaide M."/>
            <person name="van Dillewijn P."/>
            <person name="Molina-Henares M.A."/>
            <person name="Lopez-Cortes N."/>
            <person name="Al-Ramahi Y."/>
            <person name="Guerrero C."/>
            <person name="Acosta A."/>
            <person name="de Eugenio L.I."/>
            <person name="Martinez V."/>
            <person name="Marques S."/>
            <person name="Rojo F."/>
            <person name="Santero E."/>
            <person name="Genilloud O."/>
            <person name="Perez-Perez J."/>
            <person name="Rossello-Mora R."/>
            <person name="Ramos J.L."/>
        </authorList>
    </citation>
    <scope>NUCLEOTIDE SEQUENCE</scope>
</reference>
<gene>
    <name evidence="7" type="ORF">LDC_0566</name>
</gene>
<keyword evidence="5 6" id="KW-0472">Membrane</keyword>
<protein>
    <submittedName>
        <fullName evidence="7">Polysaccharide biosynthesis protein</fullName>
    </submittedName>
</protein>
<reference evidence="7" key="1">
    <citation type="submission" date="2010-07" db="EMBL/GenBank/DDBJ databases">
        <authorList>
            <consortium name="CONSOLIDER consortium CSD2007-00005"/>
            <person name="Guazzaroni M.-E."/>
            <person name="Richter M."/>
            <person name="Garcia-Salamanca A."/>
            <person name="Yarza P."/>
            <person name="Ferrer M."/>
        </authorList>
    </citation>
    <scope>NUCLEOTIDE SEQUENCE</scope>
</reference>
<evidence type="ECO:0000256" key="1">
    <source>
        <dbReference type="ARBA" id="ARBA00004651"/>
    </source>
</evidence>
<keyword evidence="4 6" id="KW-1133">Transmembrane helix</keyword>
<feature type="transmembrane region" description="Helical" evidence="6">
    <location>
        <begin position="105"/>
        <end position="128"/>
    </location>
</feature>
<accession>D9PGB9</accession>
<feature type="transmembrane region" description="Helical" evidence="6">
    <location>
        <begin position="162"/>
        <end position="179"/>
    </location>
</feature>